<accession>A0ACC1MB88</accession>
<proteinExistence type="predicted"/>
<dbReference type="Proteomes" id="UP001144978">
    <property type="component" value="Unassembled WGS sequence"/>
</dbReference>
<organism evidence="1 2">
    <name type="scientific">Trametes sanguinea</name>
    <dbReference type="NCBI Taxonomy" id="158606"/>
    <lineage>
        <taxon>Eukaryota</taxon>
        <taxon>Fungi</taxon>
        <taxon>Dikarya</taxon>
        <taxon>Basidiomycota</taxon>
        <taxon>Agaricomycotina</taxon>
        <taxon>Agaricomycetes</taxon>
        <taxon>Polyporales</taxon>
        <taxon>Polyporaceae</taxon>
        <taxon>Trametes</taxon>
    </lineage>
</organism>
<protein>
    <submittedName>
        <fullName evidence="1">Uncharacterized protein</fullName>
    </submittedName>
</protein>
<keyword evidence="2" id="KW-1185">Reference proteome</keyword>
<gene>
    <name evidence="1" type="ORF">NUW54_g14617</name>
</gene>
<reference evidence="1" key="1">
    <citation type="submission" date="2022-08" db="EMBL/GenBank/DDBJ databases">
        <title>Genome Sequence of Pycnoporus sanguineus.</title>
        <authorList>
            <person name="Buettner E."/>
        </authorList>
    </citation>
    <scope>NUCLEOTIDE SEQUENCE</scope>
    <source>
        <strain evidence="1">CG-C14</strain>
    </source>
</reference>
<sequence length="82" mass="8983">MQAECRNLANDGHDTQDVSTLRVSKATLLTLHELDKGKFSGRRACWSVVPEGAREVASRLLRDATPREAEQNARGHEIALAG</sequence>
<evidence type="ECO:0000313" key="1">
    <source>
        <dbReference type="EMBL" id="KAJ2957204.1"/>
    </source>
</evidence>
<dbReference type="EMBL" id="JANSHE010007702">
    <property type="protein sequence ID" value="KAJ2957204.1"/>
    <property type="molecule type" value="Genomic_DNA"/>
</dbReference>
<name>A0ACC1MB88_9APHY</name>
<comment type="caution">
    <text evidence="1">The sequence shown here is derived from an EMBL/GenBank/DDBJ whole genome shotgun (WGS) entry which is preliminary data.</text>
</comment>
<evidence type="ECO:0000313" key="2">
    <source>
        <dbReference type="Proteomes" id="UP001144978"/>
    </source>
</evidence>